<reference evidence="5" key="1">
    <citation type="submission" date="2021-07" db="EMBL/GenBank/DDBJ databases">
        <authorList>
            <person name="Catto M.A."/>
            <person name="Jacobson A."/>
            <person name="Kennedy G."/>
            <person name="Labadie P."/>
            <person name="Hunt B.G."/>
            <person name="Srinivasan R."/>
        </authorList>
    </citation>
    <scope>NUCLEOTIDE SEQUENCE</scope>
    <source>
        <strain evidence="5">PL_HMW_Pooled</strain>
        <tissue evidence="5">Head</tissue>
    </source>
</reference>
<dbReference type="Gene3D" id="3.30.160.60">
    <property type="entry name" value="Classic Zinc Finger"/>
    <property type="match status" value="1"/>
</dbReference>
<evidence type="ECO:0000259" key="3">
    <source>
        <dbReference type="PROSITE" id="PS50157"/>
    </source>
</evidence>
<gene>
    <name evidence="5" type="ORF">KUF71_019802</name>
</gene>
<dbReference type="InterPro" id="IPR052797">
    <property type="entry name" value="RegFact_GeneExpr_CellDeath"/>
</dbReference>
<dbReference type="Pfam" id="PF21056">
    <property type="entry name" value="ZSWIM1-3_RNaseH-like"/>
    <property type="match status" value="1"/>
</dbReference>
<feature type="non-terminal residue" evidence="5">
    <location>
        <position position="836"/>
    </location>
</feature>
<keyword evidence="1" id="KW-0479">Metal-binding</keyword>
<dbReference type="PANTHER" id="PTHR33936:SF24">
    <property type="entry name" value="C2H2-TYPE DOMAIN-CONTAINING PROTEIN"/>
    <property type="match status" value="1"/>
</dbReference>
<dbReference type="InterPro" id="IPR013087">
    <property type="entry name" value="Znf_C2H2_type"/>
</dbReference>
<evidence type="ECO:0000313" key="5">
    <source>
        <dbReference type="EMBL" id="KAK3909793.1"/>
    </source>
</evidence>
<feature type="region of interest" description="Disordered" evidence="2">
    <location>
        <begin position="1"/>
        <end position="20"/>
    </location>
</feature>
<evidence type="ECO:0000256" key="2">
    <source>
        <dbReference type="SAM" id="MobiDB-lite"/>
    </source>
</evidence>
<dbReference type="InterPro" id="IPR048324">
    <property type="entry name" value="ZSWIM1-3_RNaseH-like"/>
</dbReference>
<dbReference type="PROSITE" id="PS50157">
    <property type="entry name" value="ZINC_FINGER_C2H2_2"/>
    <property type="match status" value="1"/>
</dbReference>
<dbReference type="SMART" id="SM00355">
    <property type="entry name" value="ZnF_C2H2"/>
    <property type="match status" value="2"/>
</dbReference>
<keyword evidence="1" id="KW-0862">Zinc</keyword>
<dbReference type="EMBL" id="JAHWGI010000122">
    <property type="protein sequence ID" value="KAK3909793.1"/>
    <property type="molecule type" value="Genomic_DNA"/>
</dbReference>
<reference evidence="5" key="2">
    <citation type="journal article" date="2023" name="BMC Genomics">
        <title>Pest status, molecular evolution, and epigenetic factors derived from the genome assembly of Frankliniella fusca, a thysanopteran phytovirus vector.</title>
        <authorList>
            <person name="Catto M.A."/>
            <person name="Labadie P.E."/>
            <person name="Jacobson A.L."/>
            <person name="Kennedy G.G."/>
            <person name="Srinivasan R."/>
            <person name="Hunt B.G."/>
        </authorList>
    </citation>
    <scope>NUCLEOTIDE SEQUENCE</scope>
    <source>
        <strain evidence="5">PL_HMW_Pooled</strain>
    </source>
</reference>
<dbReference type="PANTHER" id="PTHR33936">
    <property type="entry name" value="PROTEIN CBG17840"/>
    <property type="match status" value="1"/>
</dbReference>
<feature type="compositionally biased region" description="Low complexity" evidence="2">
    <location>
        <begin position="733"/>
        <end position="747"/>
    </location>
</feature>
<feature type="compositionally biased region" description="Polar residues" evidence="2">
    <location>
        <begin position="751"/>
        <end position="768"/>
    </location>
</feature>
<organism evidence="5 6">
    <name type="scientific">Frankliniella fusca</name>
    <dbReference type="NCBI Taxonomy" id="407009"/>
    <lineage>
        <taxon>Eukaryota</taxon>
        <taxon>Metazoa</taxon>
        <taxon>Ecdysozoa</taxon>
        <taxon>Arthropoda</taxon>
        <taxon>Hexapoda</taxon>
        <taxon>Insecta</taxon>
        <taxon>Pterygota</taxon>
        <taxon>Neoptera</taxon>
        <taxon>Paraneoptera</taxon>
        <taxon>Thysanoptera</taxon>
        <taxon>Terebrantia</taxon>
        <taxon>Thripoidea</taxon>
        <taxon>Thripidae</taxon>
        <taxon>Frankliniella</taxon>
    </lineage>
</organism>
<dbReference type="PROSITE" id="PS00028">
    <property type="entry name" value="ZINC_FINGER_C2H2_1"/>
    <property type="match status" value="1"/>
</dbReference>
<name>A0AAE1GVY8_9NEOP</name>
<feature type="domain" description="SWIM-type" evidence="4">
    <location>
        <begin position="599"/>
        <end position="651"/>
    </location>
</feature>
<evidence type="ECO:0000259" key="4">
    <source>
        <dbReference type="PROSITE" id="PS50966"/>
    </source>
</evidence>
<evidence type="ECO:0000313" key="6">
    <source>
        <dbReference type="Proteomes" id="UP001219518"/>
    </source>
</evidence>
<protein>
    <submittedName>
        <fullName evidence="5">Zinc finger transcription factor family protein 17</fullName>
    </submittedName>
</protein>
<feature type="compositionally biased region" description="Polar residues" evidence="2">
    <location>
        <begin position="1"/>
        <end position="12"/>
    </location>
</feature>
<dbReference type="GO" id="GO:0008270">
    <property type="term" value="F:zinc ion binding"/>
    <property type="evidence" value="ECO:0007669"/>
    <property type="project" value="UniProtKB-KW"/>
</dbReference>
<proteinExistence type="predicted"/>
<keyword evidence="6" id="KW-1185">Reference proteome</keyword>
<evidence type="ECO:0000256" key="1">
    <source>
        <dbReference type="PROSITE-ProRule" id="PRU00042"/>
    </source>
</evidence>
<comment type="caution">
    <text evidence="5">The sequence shown here is derived from an EMBL/GenBank/DDBJ whole genome shotgun (WGS) entry which is preliminary data.</text>
</comment>
<accession>A0AAE1GVY8</accession>
<dbReference type="InterPro" id="IPR007527">
    <property type="entry name" value="Znf_SWIM"/>
</dbReference>
<dbReference type="Proteomes" id="UP001219518">
    <property type="component" value="Unassembled WGS sequence"/>
</dbReference>
<feature type="region of interest" description="Disordered" evidence="2">
    <location>
        <begin position="731"/>
        <end position="768"/>
    </location>
</feature>
<keyword evidence="1" id="KW-0863">Zinc-finger</keyword>
<sequence>PNSEPQSSNDGDSSFDDLTRPVDEPQHLVFKCKKCPKVYKSKKALNKHVRNKHPLLVGPPSVLNFECAMSTYKGKTYTELTCHMTNSHNYEDDVEERTFKSMEEFKAWKECTEGKQFVRFVNERGVRELVAGKKILYECHRSGCFVSRGDGIREEKKSCKINAVCPTRMEVLLKDDGTISMTWHQNHLGHEFDVGFMRLTAAEREMIGRRLKNHEDPDSILDDIRDSLTRPSDFKRIHLLEKRDLWNILRKVDFKNKHAHPNDYLSVQALVESLKKRGDKNPVLFFKPQHKPCECSDPLCCLTDSDFMILISTPYQREELSLFTDEKVLIDSTHGTNAYDFQLTTLGSVDSAGVGVPVAYCISNHVSEDFMKQFFRILKDNIKKNMPSTNVFMSDMANEFYNAWEEVFGESENVFYCAWHVDKRWREKTKEKVKGLSKQAEVYRALITLRNILDKEWFEICVLGFRSMLEEDTDTRPFLEYIDKYIKCKEKWAYCYRGGLGLNTNMFMESMFKKLKYSYMKGKKLRRVDECMNILLRWTKNVAFERMTREFKGNNSYRQGLLKESHKKSEEISKDLIEEVETNMAWKVPSSQPGSDQFYNVTRNADNTCSGCLPYCNHCSVCAHEFKCSCLDFVSHGNMCKHIHAVASTHMVFFECERRPGNLNHAIEVLCLATENVNVGNEVEQNDMWNPVCDSIKTCLDRLSGVNVSEQLFDGSLKFLELLRKELQNVSATSTSPLPSSPSTPLRTRTENPSMFTPHSTPGSNNRRFSTQRRLVNFCSTKKKPVKKTRNLAKPTFNQQGSYIASFSFGRDQEVMNIHARDFDHIYSQMDIDDNY</sequence>
<dbReference type="AlphaFoldDB" id="A0AAE1GVY8"/>
<feature type="domain" description="C2H2-type" evidence="3">
    <location>
        <begin position="30"/>
        <end position="53"/>
    </location>
</feature>
<dbReference type="PROSITE" id="PS50966">
    <property type="entry name" value="ZF_SWIM"/>
    <property type="match status" value="1"/>
</dbReference>